<feature type="transmembrane region" description="Helical" evidence="8">
    <location>
        <begin position="89"/>
        <end position="108"/>
    </location>
</feature>
<keyword evidence="3" id="KW-1003">Cell membrane</keyword>
<evidence type="ECO:0000256" key="4">
    <source>
        <dbReference type="ARBA" id="ARBA00022692"/>
    </source>
</evidence>
<dbReference type="CDD" id="cd17332">
    <property type="entry name" value="MFS_MelB_like"/>
    <property type="match status" value="1"/>
</dbReference>
<dbReference type="Proteomes" id="UP000537131">
    <property type="component" value="Unassembled WGS sequence"/>
</dbReference>
<sequence length="458" mass="50413">MGRCNMENKPKQKLSLKEKIAYGFGDLGNGFMFDLGQSYLLKFYTDILRIPGAVGGSVFLISKIFDAFADTTVGTIVDSRKNIGKRGKFRPFILFATIPLAIATVLSFLAPDISMNGKITFAYCTYMLFGLAYSFVNIPYGSLASAMTQDPVERTQLASFRQAGSSLALLLTGVAVIPLILKFSNSKVGYPVVMGLMALIGVVFHLICYKNTVEHIRVDNPEKKKEPLSKMFKALFLNRPLMVLNLMSLLTISSYNLKVAMMVYYAQYNLGNAKLTATLNFVSIGCSLIGVAIMPFVVKKIGKKTTYLVGLFIWVVGDLINYMLPGSASTFMIFSAIAWFGTAFMNGLNWAFISDTIEYGEWKTGERTEGIIYSTYSFCRKLAQALAGFIPGVVLSIIGYVPNVHQSARTLAGLKSLMLLFPAIGAGIAILAFIFLYNLTDEKYKEILADLDARKNAI</sequence>
<dbReference type="NCBIfam" id="TIGR00792">
    <property type="entry name" value="gph"/>
    <property type="match status" value="1"/>
</dbReference>
<evidence type="ECO:0000256" key="8">
    <source>
        <dbReference type="SAM" id="Phobius"/>
    </source>
</evidence>
<dbReference type="Pfam" id="PF13347">
    <property type="entry name" value="MFS_2"/>
    <property type="match status" value="1"/>
</dbReference>
<comment type="caution">
    <text evidence="10">The sequence shown here is derived from an EMBL/GenBank/DDBJ whole genome shotgun (WGS) entry which is preliminary data.</text>
</comment>
<dbReference type="GO" id="GO:0008643">
    <property type="term" value="P:carbohydrate transport"/>
    <property type="evidence" value="ECO:0007669"/>
    <property type="project" value="InterPro"/>
</dbReference>
<dbReference type="GO" id="GO:0015293">
    <property type="term" value="F:symporter activity"/>
    <property type="evidence" value="ECO:0007669"/>
    <property type="project" value="UniProtKB-KW"/>
</dbReference>
<evidence type="ECO:0000256" key="3">
    <source>
        <dbReference type="ARBA" id="ARBA00022475"/>
    </source>
</evidence>
<keyword evidence="7 8" id="KW-0472">Membrane</keyword>
<dbReference type="GO" id="GO:0006814">
    <property type="term" value="P:sodium ion transport"/>
    <property type="evidence" value="ECO:0007669"/>
    <property type="project" value="InterPro"/>
</dbReference>
<dbReference type="PANTHER" id="PTHR11328:SF24">
    <property type="entry name" value="MAJOR FACILITATOR SUPERFAMILY (MFS) PROFILE DOMAIN-CONTAINING PROTEIN"/>
    <property type="match status" value="1"/>
</dbReference>
<feature type="transmembrane region" description="Helical" evidence="8">
    <location>
        <begin position="234"/>
        <end position="257"/>
    </location>
</feature>
<evidence type="ECO:0000313" key="10">
    <source>
        <dbReference type="EMBL" id="NMM64830.1"/>
    </source>
</evidence>
<dbReference type="InterPro" id="IPR039672">
    <property type="entry name" value="MFS_2"/>
</dbReference>
<dbReference type="PROSITE" id="PS50850">
    <property type="entry name" value="MFS"/>
    <property type="match status" value="1"/>
</dbReference>
<dbReference type="InterPro" id="IPR001927">
    <property type="entry name" value="Na/Gal_symport"/>
</dbReference>
<feature type="transmembrane region" description="Helical" evidence="8">
    <location>
        <begin position="120"/>
        <end position="143"/>
    </location>
</feature>
<protein>
    <submittedName>
        <fullName evidence="10">MFS transporter</fullName>
    </submittedName>
</protein>
<keyword evidence="11" id="KW-1185">Reference proteome</keyword>
<comment type="subcellular location">
    <subcellularLocation>
        <location evidence="1">Cell membrane</location>
        <topology evidence="1">Multi-pass membrane protein</topology>
    </subcellularLocation>
</comment>
<feature type="transmembrane region" description="Helical" evidence="8">
    <location>
        <begin position="382"/>
        <end position="401"/>
    </location>
</feature>
<dbReference type="PANTHER" id="PTHR11328">
    <property type="entry name" value="MAJOR FACILITATOR SUPERFAMILY DOMAIN-CONTAINING PROTEIN"/>
    <property type="match status" value="1"/>
</dbReference>
<feature type="domain" description="Major facilitator superfamily (MFS) profile" evidence="9">
    <location>
        <begin position="18"/>
        <end position="444"/>
    </location>
</feature>
<proteinExistence type="predicted"/>
<organism evidence="10 11">
    <name type="scientific">Clostridium muellerianum</name>
    <dbReference type="NCBI Taxonomy" id="2716538"/>
    <lineage>
        <taxon>Bacteria</taxon>
        <taxon>Bacillati</taxon>
        <taxon>Bacillota</taxon>
        <taxon>Clostridia</taxon>
        <taxon>Eubacteriales</taxon>
        <taxon>Clostridiaceae</taxon>
        <taxon>Clostridium</taxon>
    </lineage>
</organism>
<dbReference type="PROSITE" id="PS00872">
    <property type="entry name" value="NA_GALACTOSIDE_SYMP"/>
    <property type="match status" value="1"/>
</dbReference>
<gene>
    <name evidence="10" type="ORF">HBE96_19700</name>
</gene>
<keyword evidence="6 8" id="KW-1133">Transmembrane helix</keyword>
<feature type="transmembrane region" description="Helical" evidence="8">
    <location>
        <begin position="163"/>
        <end position="181"/>
    </location>
</feature>
<evidence type="ECO:0000313" key="11">
    <source>
        <dbReference type="Proteomes" id="UP000537131"/>
    </source>
</evidence>
<evidence type="ECO:0000259" key="9">
    <source>
        <dbReference type="PROSITE" id="PS50850"/>
    </source>
</evidence>
<evidence type="ECO:0000256" key="6">
    <source>
        <dbReference type="ARBA" id="ARBA00022989"/>
    </source>
</evidence>
<dbReference type="EMBL" id="JABBNI010000058">
    <property type="protein sequence ID" value="NMM64830.1"/>
    <property type="molecule type" value="Genomic_DNA"/>
</dbReference>
<accession>A0A7Y0HQ40</accession>
<evidence type="ECO:0000256" key="5">
    <source>
        <dbReference type="ARBA" id="ARBA00022847"/>
    </source>
</evidence>
<feature type="transmembrane region" description="Helical" evidence="8">
    <location>
        <begin position="277"/>
        <end position="298"/>
    </location>
</feature>
<dbReference type="InterPro" id="IPR020846">
    <property type="entry name" value="MFS_dom"/>
</dbReference>
<feature type="transmembrane region" description="Helical" evidence="8">
    <location>
        <begin position="193"/>
        <end position="213"/>
    </location>
</feature>
<name>A0A7Y0HQ40_9CLOT</name>
<dbReference type="Gene3D" id="1.20.1250.20">
    <property type="entry name" value="MFS general substrate transporter like domains"/>
    <property type="match status" value="1"/>
</dbReference>
<keyword evidence="4 8" id="KW-0812">Transmembrane</keyword>
<feature type="transmembrane region" description="Helical" evidence="8">
    <location>
        <begin position="330"/>
        <end position="353"/>
    </location>
</feature>
<evidence type="ECO:0000256" key="7">
    <source>
        <dbReference type="ARBA" id="ARBA00023136"/>
    </source>
</evidence>
<dbReference type="GO" id="GO:0005886">
    <property type="term" value="C:plasma membrane"/>
    <property type="evidence" value="ECO:0007669"/>
    <property type="project" value="UniProtKB-SubCell"/>
</dbReference>
<dbReference type="InterPro" id="IPR036259">
    <property type="entry name" value="MFS_trans_sf"/>
</dbReference>
<dbReference type="InterPro" id="IPR018043">
    <property type="entry name" value="Na/Gal_symport_CS"/>
</dbReference>
<feature type="transmembrane region" description="Helical" evidence="8">
    <location>
        <begin position="305"/>
        <end position="324"/>
    </location>
</feature>
<dbReference type="SUPFAM" id="SSF103473">
    <property type="entry name" value="MFS general substrate transporter"/>
    <property type="match status" value="1"/>
</dbReference>
<reference evidence="10 11" key="1">
    <citation type="submission" date="2020-06" db="EMBL/GenBank/DDBJ databases">
        <title>Complete Genome Sequence of Clostridium muelleri sp. nov. P21T, an Acid-Alcohol Producing Acetogen Isolated from Old Hay.</title>
        <authorList>
            <person name="Duncan K.E."/>
            <person name="Tanner R.S."/>
        </authorList>
    </citation>
    <scope>NUCLEOTIDE SEQUENCE [LARGE SCALE GENOMIC DNA]</scope>
    <source>
        <strain evidence="10 11">P21</strain>
    </source>
</reference>
<keyword evidence="2" id="KW-0813">Transport</keyword>
<feature type="transmembrane region" description="Helical" evidence="8">
    <location>
        <begin position="416"/>
        <end position="437"/>
    </location>
</feature>
<keyword evidence="5" id="KW-0769">Symport</keyword>
<evidence type="ECO:0000256" key="1">
    <source>
        <dbReference type="ARBA" id="ARBA00004651"/>
    </source>
</evidence>
<evidence type="ECO:0000256" key="2">
    <source>
        <dbReference type="ARBA" id="ARBA00022448"/>
    </source>
</evidence>
<dbReference type="AlphaFoldDB" id="A0A7Y0HQ40"/>